<dbReference type="CDD" id="cd16475">
    <property type="entry name" value="RING-H2_RNF121-like"/>
    <property type="match status" value="1"/>
</dbReference>
<dbReference type="PANTHER" id="PTHR13407">
    <property type="entry name" value="RNF121 PROTEIN"/>
    <property type="match status" value="1"/>
</dbReference>
<reference evidence="11 12" key="1">
    <citation type="submission" date="2019-08" db="EMBL/GenBank/DDBJ databases">
        <authorList>
            <person name="Alioto T."/>
            <person name="Alioto T."/>
            <person name="Gomez Garrido J."/>
        </authorList>
    </citation>
    <scope>NUCLEOTIDE SEQUENCE [LARGE SCALE GENOMIC DNA]</scope>
</reference>
<evidence type="ECO:0000256" key="9">
    <source>
        <dbReference type="SAM" id="Phobius"/>
    </source>
</evidence>
<evidence type="ECO:0000256" key="8">
    <source>
        <dbReference type="PROSITE-ProRule" id="PRU00175"/>
    </source>
</evidence>
<dbReference type="SUPFAM" id="SSF57850">
    <property type="entry name" value="RING/U-box"/>
    <property type="match status" value="1"/>
</dbReference>
<proteinExistence type="predicted"/>
<evidence type="ECO:0000313" key="12">
    <source>
        <dbReference type="Proteomes" id="UP000325440"/>
    </source>
</evidence>
<dbReference type="Gene3D" id="3.30.40.10">
    <property type="entry name" value="Zinc/RING finger domain, C3HC4 (zinc finger)"/>
    <property type="match status" value="1"/>
</dbReference>
<dbReference type="PROSITE" id="PS50089">
    <property type="entry name" value="ZF_RING_2"/>
    <property type="match status" value="1"/>
</dbReference>
<keyword evidence="6 9" id="KW-1133">Transmembrane helix</keyword>
<dbReference type="InterPro" id="IPR001841">
    <property type="entry name" value="Znf_RING"/>
</dbReference>
<gene>
    <name evidence="11" type="ORF">CINCED_3A023034</name>
</gene>
<dbReference type="PANTHER" id="PTHR13407:SF0">
    <property type="entry name" value="FI05221P"/>
    <property type="match status" value="1"/>
</dbReference>
<keyword evidence="5" id="KW-0862">Zinc</keyword>
<dbReference type="EMBL" id="CABPRJ010001428">
    <property type="protein sequence ID" value="VVC35831.1"/>
    <property type="molecule type" value="Genomic_DNA"/>
</dbReference>
<dbReference type="InterPro" id="IPR013083">
    <property type="entry name" value="Znf_RING/FYVE/PHD"/>
</dbReference>
<dbReference type="GO" id="GO:0008270">
    <property type="term" value="F:zinc ion binding"/>
    <property type="evidence" value="ECO:0007669"/>
    <property type="project" value="UniProtKB-KW"/>
</dbReference>
<evidence type="ECO:0000313" key="11">
    <source>
        <dbReference type="EMBL" id="VVC35831.1"/>
    </source>
</evidence>
<dbReference type="Proteomes" id="UP000325440">
    <property type="component" value="Unassembled WGS sequence"/>
</dbReference>
<evidence type="ECO:0000256" key="5">
    <source>
        <dbReference type="ARBA" id="ARBA00022833"/>
    </source>
</evidence>
<dbReference type="GO" id="GO:0005789">
    <property type="term" value="C:endoplasmic reticulum membrane"/>
    <property type="evidence" value="ECO:0007669"/>
    <property type="project" value="TreeGrafter"/>
</dbReference>
<feature type="domain" description="RING-type" evidence="10">
    <location>
        <begin position="220"/>
        <end position="270"/>
    </location>
</feature>
<feature type="transmembrane region" description="Helical" evidence="9">
    <location>
        <begin position="296"/>
        <end position="318"/>
    </location>
</feature>
<dbReference type="GO" id="GO:0036503">
    <property type="term" value="P:ERAD pathway"/>
    <property type="evidence" value="ECO:0007669"/>
    <property type="project" value="TreeGrafter"/>
</dbReference>
<evidence type="ECO:0000256" key="7">
    <source>
        <dbReference type="ARBA" id="ARBA00023136"/>
    </source>
</evidence>
<keyword evidence="12" id="KW-1185">Reference proteome</keyword>
<dbReference type="GO" id="GO:0000139">
    <property type="term" value="C:Golgi membrane"/>
    <property type="evidence" value="ECO:0007669"/>
    <property type="project" value="TreeGrafter"/>
</dbReference>
<evidence type="ECO:0000256" key="1">
    <source>
        <dbReference type="ARBA" id="ARBA00004141"/>
    </source>
</evidence>
<keyword evidence="7 9" id="KW-0472">Membrane</keyword>
<evidence type="ECO:0000256" key="3">
    <source>
        <dbReference type="ARBA" id="ARBA00022723"/>
    </source>
</evidence>
<dbReference type="OrthoDB" id="446635at2759"/>
<comment type="subcellular location">
    <subcellularLocation>
        <location evidence="1">Membrane</location>
        <topology evidence="1">Multi-pass membrane protein</topology>
    </subcellularLocation>
</comment>
<feature type="transmembrane region" description="Helical" evidence="9">
    <location>
        <begin position="48"/>
        <end position="66"/>
    </location>
</feature>
<sequence>MDIANETGMVIETGKNITRVMTREEQMREEHRKLHEAHKGHESMHAEMLLILMVTMIVAQIVLIEWKRRHFKSFQIVTSLALWVVPFIMCIHLSYWRFIIFWTLFSFITGLVVQKALEKPLQGSTPRLVYKWFYFVYKLTYVIGIAGYLIMVAAFLGISFVFKANPATWTDYGLIIMYYGLYFGVLGQDIAEICASKMAAHLGYYTPQGIPTRSLDKNICAVCGNKILVNAGEEGIIESTYQLTCDHIFHEFCIRGWCIVGKKQTCPYCKEKVDLKHMFRNPWEKPHVLYGQLLDWLRWGVAWGPIIMSLIQFFNYILGLK</sequence>
<keyword evidence="3" id="KW-0479">Metal-binding</keyword>
<dbReference type="AlphaFoldDB" id="A0A5E4MWM8"/>
<evidence type="ECO:0000259" key="10">
    <source>
        <dbReference type="PROSITE" id="PS50089"/>
    </source>
</evidence>
<protein>
    <submittedName>
        <fullName evidence="11">Zinc finger, RING-type,Zinc finger, RING/FYVE/PHD-type</fullName>
    </submittedName>
</protein>
<feature type="transmembrane region" description="Helical" evidence="9">
    <location>
        <begin position="134"/>
        <end position="162"/>
    </location>
</feature>
<keyword evidence="2 9" id="KW-0812">Transmembrane</keyword>
<name>A0A5E4MWM8_9HEMI</name>
<dbReference type="InterPro" id="IPR040176">
    <property type="entry name" value="RNF121/RNF175"/>
</dbReference>
<dbReference type="SMART" id="SM00184">
    <property type="entry name" value="RING"/>
    <property type="match status" value="1"/>
</dbReference>
<dbReference type="GO" id="GO:0061630">
    <property type="term" value="F:ubiquitin protein ligase activity"/>
    <property type="evidence" value="ECO:0007669"/>
    <property type="project" value="TreeGrafter"/>
</dbReference>
<dbReference type="FunFam" id="3.30.40.10:FF:000074">
    <property type="entry name" value="Ring finger protein 121"/>
    <property type="match status" value="1"/>
</dbReference>
<evidence type="ECO:0000256" key="2">
    <source>
        <dbReference type="ARBA" id="ARBA00022692"/>
    </source>
</evidence>
<evidence type="ECO:0000256" key="6">
    <source>
        <dbReference type="ARBA" id="ARBA00022989"/>
    </source>
</evidence>
<accession>A0A5E4MWM8</accession>
<evidence type="ECO:0000256" key="4">
    <source>
        <dbReference type="ARBA" id="ARBA00022771"/>
    </source>
</evidence>
<organism evidence="11 12">
    <name type="scientific">Cinara cedri</name>
    <dbReference type="NCBI Taxonomy" id="506608"/>
    <lineage>
        <taxon>Eukaryota</taxon>
        <taxon>Metazoa</taxon>
        <taxon>Ecdysozoa</taxon>
        <taxon>Arthropoda</taxon>
        <taxon>Hexapoda</taxon>
        <taxon>Insecta</taxon>
        <taxon>Pterygota</taxon>
        <taxon>Neoptera</taxon>
        <taxon>Paraneoptera</taxon>
        <taxon>Hemiptera</taxon>
        <taxon>Sternorrhyncha</taxon>
        <taxon>Aphidomorpha</taxon>
        <taxon>Aphidoidea</taxon>
        <taxon>Aphididae</taxon>
        <taxon>Lachninae</taxon>
        <taxon>Cinara</taxon>
    </lineage>
</organism>
<keyword evidence="4 8" id="KW-0863">Zinc-finger</keyword>